<gene>
    <name evidence="15" type="ORF">PLEPLA_LOCUS12571</name>
</gene>
<keyword evidence="6" id="KW-0297">G-protein coupled receptor</keyword>
<feature type="transmembrane region" description="Helical" evidence="13">
    <location>
        <begin position="323"/>
        <end position="345"/>
    </location>
</feature>
<evidence type="ECO:0000256" key="5">
    <source>
        <dbReference type="ARBA" id="ARBA00022989"/>
    </source>
</evidence>
<feature type="transmembrane region" description="Helical" evidence="13">
    <location>
        <begin position="147"/>
        <end position="171"/>
    </location>
</feature>
<evidence type="ECO:0000256" key="2">
    <source>
        <dbReference type="ARBA" id="ARBA00022475"/>
    </source>
</evidence>
<keyword evidence="2" id="KW-1003">Cell membrane</keyword>
<evidence type="ECO:0000256" key="1">
    <source>
        <dbReference type="ARBA" id="ARBA00004651"/>
    </source>
</evidence>
<proteinExistence type="predicted"/>
<keyword evidence="8 13" id="KW-0472">Membrane</keyword>
<keyword evidence="3 13" id="KW-0812">Transmembrane</keyword>
<feature type="transmembrane region" description="Helical" evidence="13">
    <location>
        <begin position="71"/>
        <end position="92"/>
    </location>
</feature>
<dbReference type="GO" id="GO:0002250">
    <property type="term" value="P:adaptive immune response"/>
    <property type="evidence" value="ECO:0007669"/>
    <property type="project" value="UniProtKB-KW"/>
</dbReference>
<feature type="transmembrane region" description="Helical" evidence="13">
    <location>
        <begin position="104"/>
        <end position="127"/>
    </location>
</feature>
<evidence type="ECO:0000256" key="6">
    <source>
        <dbReference type="ARBA" id="ARBA00023040"/>
    </source>
</evidence>
<evidence type="ECO:0000256" key="9">
    <source>
        <dbReference type="ARBA" id="ARBA00023157"/>
    </source>
</evidence>
<keyword evidence="16" id="KW-1185">Reference proteome</keyword>
<keyword evidence="11" id="KW-0325">Glycoprotein</keyword>
<dbReference type="PRINTS" id="PR01533">
    <property type="entry name" value="CYSLTRECPTR"/>
</dbReference>
<dbReference type="PANTHER" id="PTHR24231">
    <property type="entry name" value="PURINOCEPTOR-RELATED G-PROTEIN COUPLED RECEPTOR"/>
    <property type="match status" value="1"/>
</dbReference>
<dbReference type="GO" id="GO:0005886">
    <property type="term" value="C:plasma membrane"/>
    <property type="evidence" value="ECO:0007669"/>
    <property type="project" value="UniProtKB-SubCell"/>
</dbReference>
<comment type="subcellular location">
    <subcellularLocation>
        <location evidence="1">Cell membrane</location>
        <topology evidence="1">Multi-pass membrane protein</topology>
    </subcellularLocation>
</comment>
<evidence type="ECO:0000256" key="8">
    <source>
        <dbReference type="ARBA" id="ARBA00023136"/>
    </source>
</evidence>
<feature type="transmembrane region" description="Helical" evidence="13">
    <location>
        <begin position="234"/>
        <end position="261"/>
    </location>
</feature>
<dbReference type="GO" id="GO:0004974">
    <property type="term" value="F:leukotriene receptor activity"/>
    <property type="evidence" value="ECO:0007669"/>
    <property type="project" value="InterPro"/>
</dbReference>
<evidence type="ECO:0000256" key="11">
    <source>
        <dbReference type="ARBA" id="ARBA00023180"/>
    </source>
</evidence>
<dbReference type="InterPro" id="IPR004071">
    <property type="entry name" value="Cyst_leuk_rcpt"/>
</dbReference>
<dbReference type="PANTHER" id="PTHR24231:SF45">
    <property type="entry name" value="CYSTEINYL LEUKOTRIENE RECEPTOR 1"/>
    <property type="match status" value="1"/>
</dbReference>
<dbReference type="Gene3D" id="1.20.1070.10">
    <property type="entry name" value="Rhodopsin 7-helix transmembrane proteins"/>
    <property type="match status" value="1"/>
</dbReference>
<feature type="transmembrane region" description="Helical" evidence="13">
    <location>
        <begin position="183"/>
        <end position="203"/>
    </location>
</feature>
<protein>
    <recommendedName>
        <fullName evidence="14">G-protein coupled receptors family 1 profile domain-containing protein</fullName>
    </recommendedName>
</protein>
<accession>A0A9N7U4L8</accession>
<evidence type="ECO:0000256" key="13">
    <source>
        <dbReference type="SAM" id="Phobius"/>
    </source>
</evidence>
<evidence type="ECO:0000256" key="3">
    <source>
        <dbReference type="ARBA" id="ARBA00022692"/>
    </source>
</evidence>
<dbReference type="AlphaFoldDB" id="A0A9N7U4L8"/>
<feature type="transmembrane region" description="Helical" evidence="13">
    <location>
        <begin position="282"/>
        <end position="303"/>
    </location>
</feature>
<dbReference type="FunFam" id="1.20.1070.10:FF:000017">
    <property type="entry name" value="lysophosphatidic acid receptor 4"/>
    <property type="match status" value="1"/>
</dbReference>
<keyword evidence="10" id="KW-0675">Receptor</keyword>
<keyword evidence="12" id="KW-0807">Transducer</keyword>
<keyword evidence="4" id="KW-0391">Immunity</keyword>
<dbReference type="Proteomes" id="UP001153269">
    <property type="component" value="Unassembled WGS sequence"/>
</dbReference>
<dbReference type="EMBL" id="CADEAL010000746">
    <property type="protein sequence ID" value="CAB1424643.1"/>
    <property type="molecule type" value="Genomic_DNA"/>
</dbReference>
<keyword evidence="9" id="KW-1015">Disulfide bond</keyword>
<dbReference type="SUPFAM" id="SSF81321">
    <property type="entry name" value="Family A G protein-coupled receptor-like"/>
    <property type="match status" value="1"/>
</dbReference>
<name>A0A9N7U4L8_PLEPL</name>
<keyword evidence="5 13" id="KW-1133">Transmembrane helix</keyword>
<dbReference type="PRINTS" id="PR00237">
    <property type="entry name" value="GPCRRHODOPSN"/>
</dbReference>
<evidence type="ECO:0000313" key="15">
    <source>
        <dbReference type="EMBL" id="CAB1424643.1"/>
    </source>
</evidence>
<reference evidence="15" key="1">
    <citation type="submission" date="2020-03" db="EMBL/GenBank/DDBJ databases">
        <authorList>
            <person name="Weist P."/>
        </authorList>
    </citation>
    <scope>NUCLEOTIDE SEQUENCE</scope>
</reference>
<sequence>MSDDVFLLRISIQTTAEGCEEAATCCSVLPPLLQHLAEKSERRRRLDLRQQRRSTDLTADRTSAQEEVYSISYSIITLLSLSGNGLALVVLIKTNRQNSPFHVYMINLVVADLLCVMTLPLRIIYYVRGGIWSMGNFLCTFSSYALYVNLYCSIYFMVAMSITRFLAIVYPVKNLQLMTVNRARLVCAGIWVFICLLSSPFLMRGQYIDTTTNTTKCFDAPNGEVGDKLQVLSYLSLVIGFVLPLLVILLCYAGIIHTLVSRSRLSRTLSAQQQQRAMGTKAIRMIVIVLLTFTISYMPYHVLRTVFLSRVHPSCSERVKMQKSVVVTLCLAAANTCFDPLLYYFSGEGCRSRFFSCATRSQPQNLRETTRRGFLQWLESLRGVVYLTQPRDRDETGGYEEQM</sequence>
<dbReference type="Pfam" id="PF00001">
    <property type="entry name" value="7tm_1"/>
    <property type="match status" value="1"/>
</dbReference>
<evidence type="ECO:0000259" key="14">
    <source>
        <dbReference type="PROSITE" id="PS50262"/>
    </source>
</evidence>
<evidence type="ECO:0000256" key="4">
    <source>
        <dbReference type="ARBA" id="ARBA00022859"/>
    </source>
</evidence>
<evidence type="ECO:0000256" key="10">
    <source>
        <dbReference type="ARBA" id="ARBA00023170"/>
    </source>
</evidence>
<comment type="caution">
    <text evidence="15">The sequence shown here is derived from an EMBL/GenBank/DDBJ whole genome shotgun (WGS) entry which is preliminary data.</text>
</comment>
<keyword evidence="7" id="KW-1064">Adaptive immunity</keyword>
<dbReference type="PROSITE" id="PS50262">
    <property type="entry name" value="G_PROTEIN_RECEP_F1_2"/>
    <property type="match status" value="1"/>
</dbReference>
<evidence type="ECO:0000256" key="7">
    <source>
        <dbReference type="ARBA" id="ARBA00023130"/>
    </source>
</evidence>
<feature type="domain" description="G-protein coupled receptors family 1 profile" evidence="14">
    <location>
        <begin position="83"/>
        <end position="343"/>
    </location>
</feature>
<organism evidence="15 16">
    <name type="scientific">Pleuronectes platessa</name>
    <name type="common">European plaice</name>
    <dbReference type="NCBI Taxonomy" id="8262"/>
    <lineage>
        <taxon>Eukaryota</taxon>
        <taxon>Metazoa</taxon>
        <taxon>Chordata</taxon>
        <taxon>Craniata</taxon>
        <taxon>Vertebrata</taxon>
        <taxon>Euteleostomi</taxon>
        <taxon>Actinopterygii</taxon>
        <taxon>Neopterygii</taxon>
        <taxon>Teleostei</taxon>
        <taxon>Neoteleostei</taxon>
        <taxon>Acanthomorphata</taxon>
        <taxon>Carangaria</taxon>
        <taxon>Pleuronectiformes</taxon>
        <taxon>Pleuronectoidei</taxon>
        <taxon>Pleuronectidae</taxon>
        <taxon>Pleuronectes</taxon>
    </lineage>
</organism>
<dbReference type="InterPro" id="IPR017452">
    <property type="entry name" value="GPCR_Rhodpsn_7TM"/>
</dbReference>
<evidence type="ECO:0000256" key="12">
    <source>
        <dbReference type="ARBA" id="ARBA00023224"/>
    </source>
</evidence>
<dbReference type="InterPro" id="IPR000276">
    <property type="entry name" value="GPCR_Rhodpsn"/>
</dbReference>
<evidence type="ECO:0000313" key="16">
    <source>
        <dbReference type="Proteomes" id="UP001153269"/>
    </source>
</evidence>